<dbReference type="InterPro" id="IPR001471">
    <property type="entry name" value="AP2/ERF_dom"/>
</dbReference>
<dbReference type="PRINTS" id="PR00367">
    <property type="entry name" value="ETHRSPELEMNT"/>
</dbReference>
<keyword evidence="2" id="KW-0805">Transcription regulation</keyword>
<feature type="compositionally biased region" description="Basic residues" evidence="8">
    <location>
        <begin position="40"/>
        <end position="49"/>
    </location>
</feature>
<evidence type="ECO:0000259" key="9">
    <source>
        <dbReference type="PROSITE" id="PS51032"/>
    </source>
</evidence>
<dbReference type="PANTHER" id="PTHR31985">
    <property type="entry name" value="ETHYLENE-RESPONSIVE TRANSCRIPTION FACTOR ERF042-RELATED"/>
    <property type="match status" value="1"/>
</dbReference>
<feature type="compositionally biased region" description="Low complexity" evidence="8">
    <location>
        <begin position="160"/>
        <end position="171"/>
    </location>
</feature>
<evidence type="ECO:0000256" key="1">
    <source>
        <dbReference type="ARBA" id="ARBA00004123"/>
    </source>
</evidence>
<dbReference type="FunFam" id="3.30.730.10:FF:000006">
    <property type="entry name" value="ethylene-responsive transcription factor ERF014-like"/>
    <property type="match status" value="1"/>
</dbReference>
<evidence type="ECO:0000256" key="2">
    <source>
        <dbReference type="ARBA" id="ARBA00023015"/>
    </source>
</evidence>
<evidence type="ECO:0000256" key="3">
    <source>
        <dbReference type="ARBA" id="ARBA00023125"/>
    </source>
</evidence>
<proteinExistence type="inferred from homology"/>
<evidence type="ECO:0000256" key="5">
    <source>
        <dbReference type="ARBA" id="ARBA00023163"/>
    </source>
</evidence>
<evidence type="ECO:0000256" key="6">
    <source>
        <dbReference type="ARBA" id="ARBA00023242"/>
    </source>
</evidence>
<keyword evidence="4" id="KW-0010">Activator</keyword>
<dbReference type="GO" id="GO:0003700">
    <property type="term" value="F:DNA-binding transcription factor activity"/>
    <property type="evidence" value="ECO:0007669"/>
    <property type="project" value="InterPro"/>
</dbReference>
<keyword evidence="11" id="KW-1185">Reference proteome</keyword>
<evidence type="ECO:0000256" key="8">
    <source>
        <dbReference type="SAM" id="MobiDB-lite"/>
    </source>
</evidence>
<feature type="region of interest" description="Disordered" evidence="8">
    <location>
        <begin position="132"/>
        <end position="172"/>
    </location>
</feature>
<protein>
    <submittedName>
        <fullName evidence="10">AP2</fullName>
    </submittedName>
</protein>
<organism evidence="10 11">
    <name type="scientific">Musa troglodytarum</name>
    <name type="common">fe'i banana</name>
    <dbReference type="NCBI Taxonomy" id="320322"/>
    <lineage>
        <taxon>Eukaryota</taxon>
        <taxon>Viridiplantae</taxon>
        <taxon>Streptophyta</taxon>
        <taxon>Embryophyta</taxon>
        <taxon>Tracheophyta</taxon>
        <taxon>Spermatophyta</taxon>
        <taxon>Magnoliopsida</taxon>
        <taxon>Liliopsida</taxon>
        <taxon>Zingiberales</taxon>
        <taxon>Musaceae</taxon>
        <taxon>Musa</taxon>
    </lineage>
</organism>
<dbReference type="OrthoDB" id="665906at2759"/>
<dbReference type="Proteomes" id="UP001055439">
    <property type="component" value="Chromosome 9"/>
</dbReference>
<evidence type="ECO:0000256" key="4">
    <source>
        <dbReference type="ARBA" id="ARBA00023159"/>
    </source>
</evidence>
<dbReference type="GO" id="GO:0005634">
    <property type="term" value="C:nucleus"/>
    <property type="evidence" value="ECO:0007669"/>
    <property type="project" value="UniProtKB-SubCell"/>
</dbReference>
<dbReference type="InterPro" id="IPR016177">
    <property type="entry name" value="DNA-bd_dom_sf"/>
</dbReference>
<dbReference type="InterPro" id="IPR051032">
    <property type="entry name" value="AP2/ERF_TF_ERF_subfamily"/>
</dbReference>
<dbReference type="CDD" id="cd00018">
    <property type="entry name" value="AP2"/>
    <property type="match status" value="1"/>
</dbReference>
<reference evidence="10" key="1">
    <citation type="submission" date="2022-05" db="EMBL/GenBank/DDBJ databases">
        <title>The Musa troglodytarum L. genome provides insights into the mechanism of non-climacteric behaviour and enrichment of carotenoids.</title>
        <authorList>
            <person name="Wang J."/>
        </authorList>
    </citation>
    <scope>NUCLEOTIDE SEQUENCE</scope>
    <source>
        <tissue evidence="10">Leaf</tissue>
    </source>
</reference>
<comment type="similarity">
    <text evidence="7">Belongs to the AP2/ERF transcription factor family. ERF subfamily.</text>
</comment>
<dbReference type="AlphaFoldDB" id="A0A9E7IL28"/>
<feature type="region of interest" description="Disordered" evidence="8">
    <location>
        <begin position="1"/>
        <end position="51"/>
    </location>
</feature>
<comment type="subcellular location">
    <subcellularLocation>
        <location evidence="1">Nucleus</location>
    </subcellularLocation>
</comment>
<dbReference type="SUPFAM" id="SSF54171">
    <property type="entry name" value="DNA-binding domain"/>
    <property type="match status" value="1"/>
</dbReference>
<dbReference type="PANTHER" id="PTHR31985:SF231">
    <property type="entry name" value="ETHYLENE-RESPONSIVE TRANSCRIPTION FACTOR ERF014"/>
    <property type="match status" value="1"/>
</dbReference>
<dbReference type="SMART" id="SM00380">
    <property type="entry name" value="AP2"/>
    <property type="match status" value="1"/>
</dbReference>
<evidence type="ECO:0000313" key="10">
    <source>
        <dbReference type="EMBL" id="URE49677.1"/>
    </source>
</evidence>
<evidence type="ECO:0000313" key="11">
    <source>
        <dbReference type="Proteomes" id="UP001055439"/>
    </source>
</evidence>
<dbReference type="EMBL" id="CP097511">
    <property type="protein sequence ID" value="URE49677.1"/>
    <property type="molecule type" value="Genomic_DNA"/>
</dbReference>
<gene>
    <name evidence="10" type="ORF">MUK42_15358</name>
</gene>
<keyword evidence="5" id="KW-0804">Transcription</keyword>
<feature type="domain" description="AP2/ERF" evidence="9">
    <location>
        <begin position="41"/>
        <end position="98"/>
    </location>
</feature>
<dbReference type="Pfam" id="PF00847">
    <property type="entry name" value="AP2"/>
    <property type="match status" value="1"/>
</dbReference>
<keyword evidence="3" id="KW-0238">DNA-binding</keyword>
<evidence type="ECO:0000256" key="7">
    <source>
        <dbReference type="ARBA" id="ARBA00024343"/>
    </source>
</evidence>
<dbReference type="Gene3D" id="3.30.730.10">
    <property type="entry name" value="AP2/ERF domain"/>
    <property type="match status" value="1"/>
</dbReference>
<dbReference type="PROSITE" id="PS51032">
    <property type="entry name" value="AP2_ERF"/>
    <property type="match status" value="1"/>
</dbReference>
<dbReference type="InterPro" id="IPR036955">
    <property type="entry name" value="AP2/ERF_dom_sf"/>
</dbReference>
<dbReference type="GO" id="GO:0000976">
    <property type="term" value="F:transcription cis-regulatory region binding"/>
    <property type="evidence" value="ECO:0007669"/>
    <property type="project" value="UniProtKB-ARBA"/>
</dbReference>
<keyword evidence="6" id="KW-0539">Nucleus</keyword>
<accession>A0A9E7IL28</accession>
<name>A0A9E7IL28_9LILI</name>
<sequence length="216" mass="22846">MGKSSRVLRPPNSSIDPHLRCSSSSSSSSPCQSTGSGGKRPYKGVRRRSWGSWVSEIRAPHQKTRIWLGSYSTPEAAARAYDAALLCLKGSSASFNFPASLPSHLPASAMSPKSIQGVAAAAAAAAVVTSPTASTTTSQSPSPPPPPSPSLDATNEDHQSTMTSSATSMRSGEIDEPWIDLGSFQSPGCMDHMINPLISSWQECEELGDMNLWSFF</sequence>